<dbReference type="GO" id="GO:0005694">
    <property type="term" value="C:chromosome"/>
    <property type="evidence" value="ECO:0007669"/>
    <property type="project" value="InterPro"/>
</dbReference>
<dbReference type="AlphaFoldDB" id="A0A1I0CKJ5"/>
<evidence type="ECO:0000313" key="4">
    <source>
        <dbReference type="Proteomes" id="UP000199800"/>
    </source>
</evidence>
<dbReference type="GO" id="GO:0003916">
    <property type="term" value="F:DNA topoisomerase activity"/>
    <property type="evidence" value="ECO:0007669"/>
    <property type="project" value="InterPro"/>
</dbReference>
<dbReference type="InterPro" id="IPR012337">
    <property type="entry name" value="RNaseH-like_sf"/>
</dbReference>
<dbReference type="GO" id="GO:0003887">
    <property type="term" value="F:DNA-directed DNA polymerase activity"/>
    <property type="evidence" value="ECO:0007669"/>
    <property type="project" value="InterPro"/>
</dbReference>
<dbReference type="Pfam" id="PF01396">
    <property type="entry name" value="Zn_ribbon_Top1"/>
    <property type="match status" value="1"/>
</dbReference>
<dbReference type="CDD" id="cd06127">
    <property type="entry name" value="DEDDh"/>
    <property type="match status" value="1"/>
</dbReference>
<dbReference type="NCBIfam" id="TIGR00573">
    <property type="entry name" value="dnaq"/>
    <property type="match status" value="1"/>
</dbReference>
<dbReference type="SUPFAM" id="SSF53098">
    <property type="entry name" value="Ribonuclease H-like"/>
    <property type="match status" value="1"/>
</dbReference>
<feature type="domain" description="Exonuclease" evidence="2">
    <location>
        <begin position="19"/>
        <end position="186"/>
    </location>
</feature>
<keyword evidence="4" id="KW-1185">Reference proteome</keyword>
<dbReference type="GO" id="GO:0008408">
    <property type="term" value="F:3'-5' exonuclease activity"/>
    <property type="evidence" value="ECO:0007669"/>
    <property type="project" value="TreeGrafter"/>
</dbReference>
<dbReference type="Proteomes" id="UP000199800">
    <property type="component" value="Unassembled WGS sequence"/>
</dbReference>
<dbReference type="InterPro" id="IPR013498">
    <property type="entry name" value="Topo_IA_Znf"/>
</dbReference>
<dbReference type="PANTHER" id="PTHR30231:SF41">
    <property type="entry name" value="DNA POLYMERASE III SUBUNIT EPSILON"/>
    <property type="match status" value="1"/>
</dbReference>
<evidence type="ECO:0000256" key="1">
    <source>
        <dbReference type="ARBA" id="ARBA00022839"/>
    </source>
</evidence>
<name>A0A1I0CKJ5_9FIRM</name>
<dbReference type="Pfam" id="PF00929">
    <property type="entry name" value="RNase_T"/>
    <property type="match status" value="1"/>
</dbReference>
<dbReference type="GO" id="GO:0006265">
    <property type="term" value="P:DNA topological change"/>
    <property type="evidence" value="ECO:0007669"/>
    <property type="project" value="InterPro"/>
</dbReference>
<dbReference type="SMART" id="SM00479">
    <property type="entry name" value="EXOIII"/>
    <property type="match status" value="1"/>
</dbReference>
<evidence type="ECO:0000313" key="3">
    <source>
        <dbReference type="EMBL" id="SET19947.1"/>
    </source>
</evidence>
<dbReference type="PANTHER" id="PTHR30231">
    <property type="entry name" value="DNA POLYMERASE III SUBUNIT EPSILON"/>
    <property type="match status" value="1"/>
</dbReference>
<evidence type="ECO:0000259" key="2">
    <source>
        <dbReference type="SMART" id="SM00479"/>
    </source>
</evidence>
<dbReference type="SUPFAM" id="SSF57783">
    <property type="entry name" value="Zinc beta-ribbon"/>
    <property type="match status" value="1"/>
</dbReference>
<sequence length="227" mass="25502">MAKDNRDKKGMRRIHYVPDYVVFDLETTGVSVYKDDIIEISAVKVQNGSVIDTFSTLVNPLRPIPKEATMVNGITDEMVADAPVLQEVLREFLAFIGNSVLVGHNIQSFDMNFIYDASMKLYNIPIENDFIDTLHMARKCLPKLSHHKLVDIAEYFGISSEGAHRALNDCIMNQLCYEELGKLQADIPVVICPGCGAEMVKRAGKFGEFYGCSNYPNCRQTKNIKDI</sequence>
<keyword evidence="1" id="KW-0378">Hydrolase</keyword>
<reference evidence="3 4" key="1">
    <citation type="submission" date="2016-10" db="EMBL/GenBank/DDBJ databases">
        <authorList>
            <person name="de Groot N.N."/>
        </authorList>
    </citation>
    <scope>NUCLEOTIDE SEQUENCE [LARGE SCALE GENOMIC DNA]</scope>
    <source>
        <strain evidence="3 4">DSM 1801</strain>
    </source>
</reference>
<dbReference type="GO" id="GO:0045004">
    <property type="term" value="P:DNA replication proofreading"/>
    <property type="evidence" value="ECO:0007669"/>
    <property type="project" value="TreeGrafter"/>
</dbReference>
<protein>
    <submittedName>
        <fullName evidence="3">DNA polymerase-3 subunit epsilon</fullName>
    </submittedName>
</protein>
<keyword evidence="1" id="KW-0540">Nuclease</keyword>
<dbReference type="InterPro" id="IPR013520">
    <property type="entry name" value="Ribonucl_H"/>
</dbReference>
<dbReference type="OrthoDB" id="9776650at2"/>
<gene>
    <name evidence="3" type="ORF">SAMN04487772_11050</name>
</gene>
<proteinExistence type="predicted"/>
<accession>A0A1I0CKJ5</accession>
<dbReference type="Gene3D" id="3.30.65.10">
    <property type="entry name" value="Bacterial Topoisomerase I, domain 1"/>
    <property type="match status" value="1"/>
</dbReference>
<dbReference type="EMBL" id="FOHN01000010">
    <property type="protein sequence ID" value="SET19947.1"/>
    <property type="molecule type" value="Genomic_DNA"/>
</dbReference>
<organism evidence="3 4">
    <name type="scientific">[Clostridium] polysaccharolyticum</name>
    <dbReference type="NCBI Taxonomy" id="29364"/>
    <lineage>
        <taxon>Bacteria</taxon>
        <taxon>Bacillati</taxon>
        <taxon>Bacillota</taxon>
        <taxon>Clostridia</taxon>
        <taxon>Lachnospirales</taxon>
        <taxon>Lachnospiraceae</taxon>
    </lineage>
</organism>
<dbReference type="GO" id="GO:0005829">
    <property type="term" value="C:cytosol"/>
    <property type="evidence" value="ECO:0007669"/>
    <property type="project" value="TreeGrafter"/>
</dbReference>
<dbReference type="InterPro" id="IPR006054">
    <property type="entry name" value="DnaQ"/>
</dbReference>
<dbReference type="FunFam" id="3.30.420.10:FF:000045">
    <property type="entry name" value="3'-5' exonuclease DinG"/>
    <property type="match status" value="1"/>
</dbReference>
<keyword evidence="1" id="KW-0269">Exonuclease</keyword>
<dbReference type="Gene3D" id="3.30.420.10">
    <property type="entry name" value="Ribonuclease H-like superfamily/Ribonuclease H"/>
    <property type="match status" value="1"/>
</dbReference>
<dbReference type="GO" id="GO:0003677">
    <property type="term" value="F:DNA binding"/>
    <property type="evidence" value="ECO:0007669"/>
    <property type="project" value="InterPro"/>
</dbReference>
<dbReference type="STRING" id="29364.SAMN04487772_11050"/>
<dbReference type="InterPro" id="IPR036397">
    <property type="entry name" value="RNaseH_sf"/>
</dbReference>